<dbReference type="PANTHER" id="PTHR21349">
    <property type="entry name" value="50S RIBOSOMAL PROTEIN L21"/>
    <property type="match status" value="1"/>
</dbReference>
<dbReference type="PANTHER" id="PTHR21349:SF0">
    <property type="entry name" value="LARGE RIBOSOMAL SUBUNIT PROTEIN BL21M"/>
    <property type="match status" value="1"/>
</dbReference>
<dbReference type="GO" id="GO:0003735">
    <property type="term" value="F:structural constituent of ribosome"/>
    <property type="evidence" value="ECO:0007669"/>
    <property type="project" value="TreeGrafter"/>
</dbReference>
<feature type="compositionally biased region" description="Gly residues" evidence="3">
    <location>
        <begin position="71"/>
        <end position="80"/>
    </location>
</feature>
<name>A0A8B9PW86_APTOW</name>
<evidence type="ECO:0000256" key="2">
    <source>
        <dbReference type="ARBA" id="ARBA00044129"/>
    </source>
</evidence>
<dbReference type="InterPro" id="IPR036164">
    <property type="entry name" value="bL21-like_sf"/>
</dbReference>
<feature type="compositionally biased region" description="Basic and acidic residues" evidence="3">
    <location>
        <begin position="57"/>
        <end position="70"/>
    </location>
</feature>
<dbReference type="AlphaFoldDB" id="A0A8B9PW86"/>
<feature type="compositionally biased region" description="Basic and acidic residues" evidence="3">
    <location>
        <begin position="19"/>
        <end position="33"/>
    </location>
</feature>
<dbReference type="SUPFAM" id="SSF141091">
    <property type="entry name" value="L21p-like"/>
    <property type="match status" value="1"/>
</dbReference>
<dbReference type="Pfam" id="PF00829">
    <property type="entry name" value="Ribosomal_L21p"/>
    <property type="match status" value="1"/>
</dbReference>
<proteinExistence type="inferred from homology"/>
<reference evidence="4" key="2">
    <citation type="submission" date="2025-09" db="UniProtKB">
        <authorList>
            <consortium name="Ensembl"/>
        </authorList>
    </citation>
    <scope>IDENTIFICATION</scope>
</reference>
<feature type="region of interest" description="Disordered" evidence="3">
    <location>
        <begin position="1"/>
        <end position="113"/>
    </location>
</feature>
<protein>
    <recommendedName>
        <fullName evidence="2">Large ribosomal subunit protein bL21m</fullName>
    </recommendedName>
</protein>
<reference evidence="4" key="1">
    <citation type="submission" date="2025-08" db="UniProtKB">
        <authorList>
            <consortium name="Ensembl"/>
        </authorList>
    </citation>
    <scope>IDENTIFICATION</scope>
</reference>
<dbReference type="Proteomes" id="UP000694424">
    <property type="component" value="Unplaced"/>
</dbReference>
<dbReference type="GO" id="GO:0005762">
    <property type="term" value="C:mitochondrial large ribosomal subunit"/>
    <property type="evidence" value="ECO:0007669"/>
    <property type="project" value="TreeGrafter"/>
</dbReference>
<dbReference type="InterPro" id="IPR028909">
    <property type="entry name" value="bL21-like"/>
</dbReference>
<feature type="compositionally biased region" description="Basic residues" evidence="3">
    <location>
        <begin position="1"/>
        <end position="18"/>
    </location>
</feature>
<evidence type="ECO:0000313" key="4">
    <source>
        <dbReference type="Ensembl" id="ENSAOWP00000012778.1"/>
    </source>
</evidence>
<keyword evidence="5" id="KW-1185">Reference proteome</keyword>
<evidence type="ECO:0000313" key="5">
    <source>
        <dbReference type="Proteomes" id="UP000694424"/>
    </source>
</evidence>
<comment type="similarity">
    <text evidence="1">Belongs to the bacterial ribosomal protein bL21 family.</text>
</comment>
<organism evidence="4 5">
    <name type="scientific">Apteryx owenii</name>
    <name type="common">Little spotted kiwi</name>
    <dbReference type="NCBI Taxonomy" id="8824"/>
    <lineage>
        <taxon>Eukaryota</taxon>
        <taxon>Metazoa</taxon>
        <taxon>Chordata</taxon>
        <taxon>Craniata</taxon>
        <taxon>Vertebrata</taxon>
        <taxon>Euteleostomi</taxon>
        <taxon>Archelosauria</taxon>
        <taxon>Archosauria</taxon>
        <taxon>Dinosauria</taxon>
        <taxon>Saurischia</taxon>
        <taxon>Theropoda</taxon>
        <taxon>Coelurosauria</taxon>
        <taxon>Aves</taxon>
        <taxon>Palaeognathae</taxon>
        <taxon>Apterygiformes</taxon>
        <taxon>Apterygidae</taxon>
        <taxon>Apteryx</taxon>
    </lineage>
</organism>
<sequence length="332" mass="35888">GRQHGPRGHRPLSQRHGHHPLEPDVGHAQEARVHVAPGAAQLGRHAGALAPGGRISARPDARRKERRRDGGSGGAAGGGVLVSARCSAPQLPEPGPAARVTSSGAFPARPGPAGFSPRPRSLLFLPKDRDVNSCLWSSSLLLLVLEISEKLPITAKLRLPFFPLSLTLLVAKTSLSSPPWPEVKLPDPLEEAKYHAEVVQKVNEMIATGQYGRLFAVVHFASKQWKVTSEDLIMMDNVLEAECGDRIRMEKVLLVGADDFTLIGRPLLGTQRCNPSLSPGYLPIIPVAHDLGKYMTACGRPVLLPERQAEMQERSCPCGGYRDRKDGVMAKN</sequence>
<dbReference type="Ensembl" id="ENSAOWT00000014515.1">
    <property type="protein sequence ID" value="ENSAOWP00000012778.1"/>
    <property type="gene ID" value="ENSAOWG00000008723.1"/>
</dbReference>
<evidence type="ECO:0000256" key="1">
    <source>
        <dbReference type="ARBA" id="ARBA00008563"/>
    </source>
</evidence>
<evidence type="ECO:0000256" key="3">
    <source>
        <dbReference type="SAM" id="MobiDB-lite"/>
    </source>
</evidence>
<accession>A0A8B9PW86</accession>